<evidence type="ECO:0000313" key="1">
    <source>
        <dbReference type="EMBL" id="KPD20264.1"/>
    </source>
</evidence>
<dbReference type="EMBL" id="LHSG01000060">
    <property type="protein sequence ID" value="KPD20264.1"/>
    <property type="molecule type" value="Genomic_DNA"/>
</dbReference>
<dbReference type="PANTHER" id="PTHR14095:SF0">
    <property type="entry name" value="MIP22305P"/>
    <property type="match status" value="1"/>
</dbReference>
<proteinExistence type="predicted"/>
<feature type="non-terminal residue" evidence="1">
    <location>
        <position position="1"/>
    </location>
</feature>
<gene>
    <name evidence="1" type="ORF">AFK76_12750</name>
</gene>
<reference evidence="1 2" key="1">
    <citation type="submission" date="2015-08" db="EMBL/GenBank/DDBJ databases">
        <title>Genome sequencing and assembly of the deep-sea bacterium Idiomarina zobellii.</title>
        <authorList>
            <person name="Mithoefer S.D."/>
            <person name="Rheaume B.A."/>
            <person name="MacLea K.S."/>
        </authorList>
    </citation>
    <scope>NUCLEOTIDE SEQUENCE [LARGE SCALE GENOMIC DNA]</scope>
    <source>
        <strain evidence="1 2">KMM 231</strain>
    </source>
</reference>
<accession>A0A837NE91</accession>
<dbReference type="Proteomes" id="UP000053030">
    <property type="component" value="Unassembled WGS sequence"/>
</dbReference>
<dbReference type="RefSeq" id="WP_235444027.1">
    <property type="nucleotide sequence ID" value="NZ_LHSG01000060.1"/>
</dbReference>
<sequence>LVNLCRVISREDMRQHCNGALTDRIIDRIFSAAVIRTPAEQKTHRGPGPVRQQPIETIGFEDFVAFLLAEEDKRHPTRFWFKVEL</sequence>
<dbReference type="PANTHER" id="PTHR14095">
    <property type="entry name" value="PHOSPHATASE 2A REGULATORY SUBUNIT-RELATED"/>
    <property type="match status" value="1"/>
</dbReference>
<dbReference type="GO" id="GO:0019888">
    <property type="term" value="F:protein phosphatase regulator activity"/>
    <property type="evidence" value="ECO:0007669"/>
    <property type="project" value="TreeGrafter"/>
</dbReference>
<comment type="caution">
    <text evidence="1">The sequence shown here is derived from an EMBL/GenBank/DDBJ whole genome shotgun (WGS) entry which is preliminary data.</text>
</comment>
<evidence type="ECO:0000313" key="2">
    <source>
        <dbReference type="Proteomes" id="UP000053030"/>
    </source>
</evidence>
<dbReference type="Gene3D" id="1.10.238.10">
    <property type="entry name" value="EF-hand"/>
    <property type="match status" value="1"/>
</dbReference>
<organism evidence="1 2">
    <name type="scientific">Idiomarina zobellii</name>
    <dbReference type="NCBI Taxonomy" id="86103"/>
    <lineage>
        <taxon>Bacteria</taxon>
        <taxon>Pseudomonadati</taxon>
        <taxon>Pseudomonadota</taxon>
        <taxon>Gammaproteobacteria</taxon>
        <taxon>Alteromonadales</taxon>
        <taxon>Idiomarinaceae</taxon>
        <taxon>Idiomarina</taxon>
    </lineage>
</organism>
<keyword evidence="2" id="KW-1185">Reference proteome</keyword>
<dbReference type="AlphaFoldDB" id="A0A837NE91"/>
<name>A0A837NE91_9GAMM</name>
<protein>
    <submittedName>
        <fullName evidence="1">Uncharacterized protein</fullName>
    </submittedName>
</protein>
<dbReference type="GO" id="GO:0000159">
    <property type="term" value="C:protein phosphatase type 2A complex"/>
    <property type="evidence" value="ECO:0007669"/>
    <property type="project" value="TreeGrafter"/>
</dbReference>